<feature type="region of interest" description="Disordered" evidence="1">
    <location>
        <begin position="201"/>
        <end position="324"/>
    </location>
</feature>
<feature type="domain" description="Putative plant transposon protein" evidence="2">
    <location>
        <begin position="23"/>
        <end position="172"/>
    </location>
</feature>
<accession>A0A7J0DNY1</accession>
<dbReference type="OrthoDB" id="848707at2759"/>
<dbReference type="AlphaFoldDB" id="A0A7J0DNY1"/>
<feature type="compositionally biased region" description="Pro residues" evidence="1">
    <location>
        <begin position="293"/>
        <end position="302"/>
    </location>
</feature>
<reference evidence="4" key="1">
    <citation type="submission" date="2019-07" db="EMBL/GenBank/DDBJ databases">
        <title>De Novo Assembly of kiwifruit Actinidia rufa.</title>
        <authorList>
            <person name="Sugita-Konishi S."/>
            <person name="Sato K."/>
            <person name="Mori E."/>
            <person name="Abe Y."/>
            <person name="Kisaki G."/>
            <person name="Hamano K."/>
            <person name="Suezawa K."/>
            <person name="Otani M."/>
            <person name="Fukuda T."/>
            <person name="Manabe T."/>
            <person name="Gomi K."/>
            <person name="Tabuchi M."/>
            <person name="Akimitsu K."/>
            <person name="Kataoka I."/>
        </authorList>
    </citation>
    <scope>NUCLEOTIDE SEQUENCE [LARGE SCALE GENOMIC DNA]</scope>
    <source>
        <strain evidence="4">cv. Fuchu</strain>
    </source>
</reference>
<feature type="compositionally biased region" description="Basic and acidic residues" evidence="1">
    <location>
        <begin position="229"/>
        <end position="240"/>
    </location>
</feature>
<organism evidence="3 4">
    <name type="scientific">Actinidia rufa</name>
    <dbReference type="NCBI Taxonomy" id="165716"/>
    <lineage>
        <taxon>Eukaryota</taxon>
        <taxon>Viridiplantae</taxon>
        <taxon>Streptophyta</taxon>
        <taxon>Embryophyta</taxon>
        <taxon>Tracheophyta</taxon>
        <taxon>Spermatophyta</taxon>
        <taxon>Magnoliopsida</taxon>
        <taxon>eudicotyledons</taxon>
        <taxon>Gunneridae</taxon>
        <taxon>Pentapetalae</taxon>
        <taxon>asterids</taxon>
        <taxon>Ericales</taxon>
        <taxon>Actinidiaceae</taxon>
        <taxon>Actinidia</taxon>
    </lineage>
</organism>
<sequence length="324" mass="37073">MAPKSAKPKKQSLVLVVSTPTVGWKSMTVIRDEVYPDLVAHFYANATREYGQDSIDSYVKRVGLTLDRSVIRKILGLGFGGEIYREKAPRKVQLKALYGVDIDEYVQPTANDLPLETRLVHHYVCAIFIPKAGKYKHGTDRELFFLWAYLMESRIDLPMFILYQMHRATMNKVNNVATRLLFVDRKVRESKKEMRLMKMGKEEWKKEEEEKEKEEGKEAEKEEDEQEEEEKKGDQERGEGADQEEDESDEVDSSDKKSDVPLLTRKVGHEYSLRKRGATKFSNTMDTPLILTPSPPPSPQPTTPIHVSSPRVSPSRTSPPLVTS</sequence>
<dbReference type="Pfam" id="PF20167">
    <property type="entry name" value="Transposase_32"/>
    <property type="match status" value="1"/>
</dbReference>
<evidence type="ECO:0000259" key="2">
    <source>
        <dbReference type="Pfam" id="PF20167"/>
    </source>
</evidence>
<feature type="compositionally biased region" description="Acidic residues" evidence="1">
    <location>
        <begin position="241"/>
        <end position="252"/>
    </location>
</feature>
<gene>
    <name evidence="3" type="ORF">Acr_00g0057120</name>
</gene>
<name>A0A7J0DNY1_9ERIC</name>
<keyword evidence="4" id="KW-1185">Reference proteome</keyword>
<dbReference type="EMBL" id="BJWL01000311">
    <property type="protein sequence ID" value="GFS38377.1"/>
    <property type="molecule type" value="Genomic_DNA"/>
</dbReference>
<protein>
    <recommendedName>
        <fullName evidence="2">Putative plant transposon protein domain-containing protein</fullName>
    </recommendedName>
</protein>
<evidence type="ECO:0000313" key="3">
    <source>
        <dbReference type="EMBL" id="GFS38377.1"/>
    </source>
</evidence>
<feature type="compositionally biased region" description="Basic and acidic residues" evidence="1">
    <location>
        <begin position="201"/>
        <end position="220"/>
    </location>
</feature>
<dbReference type="Proteomes" id="UP000585474">
    <property type="component" value="Unassembled WGS sequence"/>
</dbReference>
<comment type="caution">
    <text evidence="3">The sequence shown here is derived from an EMBL/GenBank/DDBJ whole genome shotgun (WGS) entry which is preliminary data.</text>
</comment>
<proteinExistence type="predicted"/>
<evidence type="ECO:0000256" key="1">
    <source>
        <dbReference type="SAM" id="MobiDB-lite"/>
    </source>
</evidence>
<evidence type="ECO:0000313" key="4">
    <source>
        <dbReference type="Proteomes" id="UP000585474"/>
    </source>
</evidence>
<feature type="compositionally biased region" description="Low complexity" evidence="1">
    <location>
        <begin position="303"/>
        <end position="324"/>
    </location>
</feature>
<dbReference type="InterPro" id="IPR046796">
    <property type="entry name" value="Transposase_32_dom"/>
</dbReference>